<dbReference type="PROSITE" id="PS51375">
    <property type="entry name" value="PPR"/>
    <property type="match status" value="3"/>
</dbReference>
<gene>
    <name evidence="3" type="ORF">Cni_G24503</name>
</gene>
<dbReference type="InterPro" id="IPR046960">
    <property type="entry name" value="PPR_At4g14850-like_plant"/>
</dbReference>
<name>A0AAQ3L2I2_9LILI</name>
<dbReference type="FunFam" id="1.25.40.10:FF:000348">
    <property type="entry name" value="Pentatricopeptide repeat-containing protein chloroplastic"/>
    <property type="match status" value="1"/>
</dbReference>
<evidence type="ECO:0000313" key="3">
    <source>
        <dbReference type="EMBL" id="WOL15722.1"/>
    </source>
</evidence>
<dbReference type="Gene3D" id="1.25.40.10">
    <property type="entry name" value="Tetratricopeptide repeat domain"/>
    <property type="match status" value="2"/>
</dbReference>
<reference evidence="3 4" key="1">
    <citation type="submission" date="2023-10" db="EMBL/GenBank/DDBJ databases">
        <title>Chromosome-scale genome assembly provides insights into flower coloration mechanisms of Canna indica.</title>
        <authorList>
            <person name="Li C."/>
        </authorList>
    </citation>
    <scope>NUCLEOTIDE SEQUENCE [LARGE SCALE GENOMIC DNA]</scope>
    <source>
        <tissue evidence="3">Flower</tissue>
    </source>
</reference>
<protein>
    <submittedName>
        <fullName evidence="3">Pentatricopeptide repeat-containing protein</fullName>
    </submittedName>
</protein>
<organism evidence="3 4">
    <name type="scientific">Canna indica</name>
    <name type="common">Indian-shot</name>
    <dbReference type="NCBI Taxonomy" id="4628"/>
    <lineage>
        <taxon>Eukaryota</taxon>
        <taxon>Viridiplantae</taxon>
        <taxon>Streptophyta</taxon>
        <taxon>Embryophyta</taxon>
        <taxon>Tracheophyta</taxon>
        <taxon>Spermatophyta</taxon>
        <taxon>Magnoliopsida</taxon>
        <taxon>Liliopsida</taxon>
        <taxon>Zingiberales</taxon>
        <taxon>Cannaceae</taxon>
        <taxon>Canna</taxon>
    </lineage>
</organism>
<feature type="repeat" description="PPR" evidence="2">
    <location>
        <begin position="144"/>
        <end position="174"/>
    </location>
</feature>
<dbReference type="PANTHER" id="PTHR47926">
    <property type="entry name" value="PENTATRICOPEPTIDE REPEAT-CONTAINING PROTEIN"/>
    <property type="match status" value="1"/>
</dbReference>
<feature type="repeat" description="PPR" evidence="2">
    <location>
        <begin position="311"/>
        <end position="345"/>
    </location>
</feature>
<evidence type="ECO:0000313" key="4">
    <source>
        <dbReference type="Proteomes" id="UP001327560"/>
    </source>
</evidence>
<keyword evidence="4" id="KW-1185">Reference proteome</keyword>
<dbReference type="Pfam" id="PF01535">
    <property type="entry name" value="PPR"/>
    <property type="match status" value="3"/>
</dbReference>
<dbReference type="PANTHER" id="PTHR47926:SF540">
    <property type="entry name" value="PENTATRICOPEPTIDE REPEAT-CONTAINING PROTEIN"/>
    <property type="match status" value="1"/>
</dbReference>
<evidence type="ECO:0000256" key="1">
    <source>
        <dbReference type="ARBA" id="ARBA00022737"/>
    </source>
</evidence>
<dbReference type="SUPFAM" id="SSF48452">
    <property type="entry name" value="TPR-like"/>
    <property type="match status" value="1"/>
</dbReference>
<dbReference type="EMBL" id="CP136897">
    <property type="protein sequence ID" value="WOL15722.1"/>
    <property type="molecule type" value="Genomic_DNA"/>
</dbReference>
<dbReference type="AlphaFoldDB" id="A0AAQ3L2I2"/>
<dbReference type="NCBIfam" id="TIGR00756">
    <property type="entry name" value="PPR"/>
    <property type="match status" value="2"/>
</dbReference>
<keyword evidence="1" id="KW-0677">Repeat</keyword>
<dbReference type="Pfam" id="PF13041">
    <property type="entry name" value="PPR_2"/>
    <property type="match status" value="2"/>
</dbReference>
<dbReference type="InterPro" id="IPR002885">
    <property type="entry name" value="PPR_rpt"/>
</dbReference>
<dbReference type="InterPro" id="IPR011990">
    <property type="entry name" value="TPR-like_helical_dom_sf"/>
</dbReference>
<evidence type="ECO:0000256" key="2">
    <source>
        <dbReference type="PROSITE-ProRule" id="PRU00708"/>
    </source>
</evidence>
<dbReference type="GO" id="GO:0003723">
    <property type="term" value="F:RNA binding"/>
    <property type="evidence" value="ECO:0007669"/>
    <property type="project" value="InterPro"/>
</dbReference>
<dbReference type="Proteomes" id="UP001327560">
    <property type="component" value="Chromosome 8"/>
</dbReference>
<sequence length="400" mass="44249">MQFEPGVYAGLLRRLARSSSPSPLRCVRQLHAHLALLGLLPLDSSFAARLAATYSRSGDLHSASLLLHYFPRPSTLLFNALLRAHSLRSGPHDVLRLFRRMLALGLRLDHFTFPFALKSSADIASLPLGRALHSQSLRRGLELDAYVSSSLVNVYAKCGQLKDAQRLFEAMTVRLPSAWNSLIAGYMSVGIFDAAENLFAIMPDKNIISWTAMISGYCQNGLADRALSLFQDMRRDDSKVKPNWVTVVSVLPACAHSADLEQGERIHQYASVMGFDRHPTVQIALIGMYAKCGNLAKARLLFDRIPKRDKDVIAWNTMITAYASHGHGQEAVSTFEDMLRAGIRPDPISFTGLLSGCSHSGVKSLPQASTNICMYLEDFPPEDKSQFMHARTVSALTYVR</sequence>
<feature type="repeat" description="PPR" evidence="2">
    <location>
        <begin position="206"/>
        <end position="240"/>
    </location>
</feature>
<accession>A0AAQ3L2I2</accession>
<proteinExistence type="predicted"/>
<dbReference type="GO" id="GO:0009451">
    <property type="term" value="P:RNA modification"/>
    <property type="evidence" value="ECO:0007669"/>
    <property type="project" value="InterPro"/>
</dbReference>